<dbReference type="Pfam" id="PF01040">
    <property type="entry name" value="UbiA"/>
    <property type="match status" value="1"/>
</dbReference>
<reference evidence="7" key="1">
    <citation type="submission" date="2016-10" db="EMBL/GenBank/DDBJ databases">
        <authorList>
            <person name="Varghese N."/>
            <person name="Submissions S."/>
        </authorList>
    </citation>
    <scope>NUCLEOTIDE SEQUENCE [LARGE SCALE GENOMIC DNA]</scope>
    <source>
        <strain evidence="7">DSM 43163</strain>
    </source>
</reference>
<evidence type="ECO:0000256" key="2">
    <source>
        <dbReference type="ARBA" id="ARBA00022692"/>
    </source>
</evidence>
<keyword evidence="7" id="KW-1185">Reference proteome</keyword>
<feature type="transmembrane region" description="Helical" evidence="5">
    <location>
        <begin position="157"/>
        <end position="177"/>
    </location>
</feature>
<feature type="transmembrane region" description="Helical" evidence="5">
    <location>
        <begin position="225"/>
        <end position="243"/>
    </location>
</feature>
<keyword evidence="4 5" id="KW-0472">Membrane</keyword>
<dbReference type="EMBL" id="FNVO01000019">
    <property type="protein sequence ID" value="SEG86518.1"/>
    <property type="molecule type" value="Genomic_DNA"/>
</dbReference>
<dbReference type="GO" id="GO:0016765">
    <property type="term" value="F:transferase activity, transferring alkyl or aryl (other than methyl) groups"/>
    <property type="evidence" value="ECO:0007669"/>
    <property type="project" value="InterPro"/>
</dbReference>
<feature type="transmembrane region" description="Helical" evidence="5">
    <location>
        <begin position="77"/>
        <end position="101"/>
    </location>
</feature>
<feature type="transmembrane region" description="Helical" evidence="5">
    <location>
        <begin position="198"/>
        <end position="219"/>
    </location>
</feature>
<keyword evidence="3 5" id="KW-1133">Transmembrane helix</keyword>
<dbReference type="Gene3D" id="1.10.357.140">
    <property type="entry name" value="UbiA prenyltransferase"/>
    <property type="match status" value="1"/>
</dbReference>
<evidence type="ECO:0000256" key="1">
    <source>
        <dbReference type="ARBA" id="ARBA00004141"/>
    </source>
</evidence>
<dbReference type="GO" id="GO:0016757">
    <property type="term" value="F:glycosyltransferase activity"/>
    <property type="evidence" value="ECO:0007669"/>
    <property type="project" value="UniProtKB-KW"/>
</dbReference>
<protein>
    <submittedName>
        <fullName evidence="6">Decaprenyl-phosphate phosphoribosyltransferase</fullName>
    </submittedName>
</protein>
<dbReference type="RefSeq" id="WP_103942902.1">
    <property type="nucleotide sequence ID" value="NZ_FNVO01000019.1"/>
</dbReference>
<dbReference type="CDD" id="cd13963">
    <property type="entry name" value="PT_UbiA_2"/>
    <property type="match status" value="1"/>
</dbReference>
<dbReference type="InterPro" id="IPR044878">
    <property type="entry name" value="UbiA_sf"/>
</dbReference>
<evidence type="ECO:0000313" key="6">
    <source>
        <dbReference type="EMBL" id="SEG86518.1"/>
    </source>
</evidence>
<evidence type="ECO:0000256" key="4">
    <source>
        <dbReference type="ARBA" id="ARBA00023136"/>
    </source>
</evidence>
<accession>A0A1H6DMP4</accession>
<name>A0A1H6DMP4_9ACTN</name>
<evidence type="ECO:0000256" key="5">
    <source>
        <dbReference type="SAM" id="Phobius"/>
    </source>
</evidence>
<dbReference type="AlphaFoldDB" id="A0A1H6DMP4"/>
<keyword evidence="2 5" id="KW-0812">Transmembrane</keyword>
<evidence type="ECO:0000313" key="7">
    <source>
        <dbReference type="Proteomes" id="UP000236723"/>
    </source>
</evidence>
<organism evidence="6 7">
    <name type="scientific">Thermomonospora echinospora</name>
    <dbReference type="NCBI Taxonomy" id="1992"/>
    <lineage>
        <taxon>Bacteria</taxon>
        <taxon>Bacillati</taxon>
        <taxon>Actinomycetota</taxon>
        <taxon>Actinomycetes</taxon>
        <taxon>Streptosporangiales</taxon>
        <taxon>Thermomonosporaceae</taxon>
        <taxon>Thermomonospora</taxon>
    </lineage>
</organism>
<sequence length="281" mass="30253">MPLRDLLRSARPRQWIKNILLIAPSLTSGVLPEPRPAARLVVAFVAFSLTASGVYFINDVRDADHDREHPTKRLRPVAARALTPRLAIAVGALLVATGLLLGLSIRLGSVIGVYAAVSLAYCFLLRNLVVTDLLAVASGFPLRVIAGGQATGATVSFWLLVTTCAGSLFVVTGKRYSEAVVFGAAKVRIRPSLSRYRVVHLRLAWLCSVAVAMTAYAIWAFGEGNAFSAMSLIPFALALLRYMEAINGARAAYPEDLVQKDRTLQALGMTWLGIFAARGFA</sequence>
<dbReference type="Proteomes" id="UP000236723">
    <property type="component" value="Unassembled WGS sequence"/>
</dbReference>
<dbReference type="GO" id="GO:0016020">
    <property type="term" value="C:membrane"/>
    <property type="evidence" value="ECO:0007669"/>
    <property type="project" value="UniProtKB-SubCell"/>
</dbReference>
<feature type="transmembrane region" description="Helical" evidence="5">
    <location>
        <begin position="107"/>
        <end position="126"/>
    </location>
</feature>
<evidence type="ECO:0000256" key="3">
    <source>
        <dbReference type="ARBA" id="ARBA00022989"/>
    </source>
</evidence>
<dbReference type="OrthoDB" id="9803632at2"/>
<comment type="subcellular location">
    <subcellularLocation>
        <location evidence="1">Membrane</location>
        <topology evidence="1">Multi-pass membrane protein</topology>
    </subcellularLocation>
</comment>
<gene>
    <name evidence="6" type="ORF">SAMN04489712_119101</name>
</gene>
<proteinExistence type="predicted"/>
<keyword evidence="6" id="KW-0328">Glycosyltransferase</keyword>
<feature type="transmembrane region" description="Helical" evidence="5">
    <location>
        <begin position="37"/>
        <end position="57"/>
    </location>
</feature>
<keyword evidence="6" id="KW-0808">Transferase</keyword>
<dbReference type="NCBIfam" id="NF008978">
    <property type="entry name" value="PRK12324.1-4"/>
    <property type="match status" value="1"/>
</dbReference>
<dbReference type="InterPro" id="IPR000537">
    <property type="entry name" value="UbiA_prenyltransferase"/>
</dbReference>